<dbReference type="Proteomes" id="UP000499080">
    <property type="component" value="Unassembled WGS sequence"/>
</dbReference>
<protein>
    <submittedName>
        <fullName evidence="1">Uncharacterized protein</fullName>
    </submittedName>
</protein>
<gene>
    <name evidence="1" type="ORF">AVEN_48831_1</name>
</gene>
<name>A0A4Y2AGU2_ARAVE</name>
<dbReference type="EMBL" id="BGPR01000017">
    <property type="protein sequence ID" value="GBL78837.1"/>
    <property type="molecule type" value="Genomic_DNA"/>
</dbReference>
<reference evidence="1 2" key="1">
    <citation type="journal article" date="2019" name="Sci. Rep.">
        <title>Orb-weaving spider Araneus ventricosus genome elucidates the spidroin gene catalogue.</title>
        <authorList>
            <person name="Kono N."/>
            <person name="Nakamura H."/>
            <person name="Ohtoshi R."/>
            <person name="Moran D.A.P."/>
            <person name="Shinohara A."/>
            <person name="Yoshida Y."/>
            <person name="Fujiwara M."/>
            <person name="Mori M."/>
            <person name="Tomita M."/>
            <person name="Arakawa K."/>
        </authorList>
    </citation>
    <scope>NUCLEOTIDE SEQUENCE [LARGE SCALE GENOMIC DNA]</scope>
</reference>
<evidence type="ECO:0000313" key="2">
    <source>
        <dbReference type="Proteomes" id="UP000499080"/>
    </source>
</evidence>
<proteinExistence type="predicted"/>
<comment type="caution">
    <text evidence="1">The sequence shown here is derived from an EMBL/GenBank/DDBJ whole genome shotgun (WGS) entry which is preliminary data.</text>
</comment>
<keyword evidence="2" id="KW-1185">Reference proteome</keyword>
<organism evidence="1 2">
    <name type="scientific">Araneus ventricosus</name>
    <name type="common">Orbweaver spider</name>
    <name type="synonym">Epeira ventricosa</name>
    <dbReference type="NCBI Taxonomy" id="182803"/>
    <lineage>
        <taxon>Eukaryota</taxon>
        <taxon>Metazoa</taxon>
        <taxon>Ecdysozoa</taxon>
        <taxon>Arthropoda</taxon>
        <taxon>Chelicerata</taxon>
        <taxon>Arachnida</taxon>
        <taxon>Araneae</taxon>
        <taxon>Araneomorphae</taxon>
        <taxon>Entelegynae</taxon>
        <taxon>Araneoidea</taxon>
        <taxon>Araneidae</taxon>
        <taxon>Araneus</taxon>
    </lineage>
</organism>
<evidence type="ECO:0000313" key="1">
    <source>
        <dbReference type="EMBL" id="GBL78837.1"/>
    </source>
</evidence>
<sequence>MKPLSNVRFSLERRVSTIERFHYTCIGKLYYQGRSESKFRSPPTLIHLSFREINFKKPSCKNMCPANERSTSQPDAPLHCFGSDVPIVLTSLQEKGESLMWRDRGCRQGDPVSPIPVDECVHLCPLLCGVLHYRPITKPLDSRALVSGVE</sequence>
<dbReference type="OrthoDB" id="6475849at2759"/>
<accession>A0A4Y2AGU2</accession>
<dbReference type="AlphaFoldDB" id="A0A4Y2AGU2"/>